<proteinExistence type="predicted"/>
<dbReference type="Proteomes" id="UP000094580">
    <property type="component" value="Unassembled WGS sequence"/>
</dbReference>
<name>A0ABX2ZP43_9BACI</name>
<accession>A0ABX2ZP43</accession>
<dbReference type="EMBL" id="MDKC01000023">
    <property type="protein sequence ID" value="ODG91493.1"/>
    <property type="molecule type" value="Genomic_DNA"/>
</dbReference>
<dbReference type="PROSITE" id="PS52050">
    <property type="entry name" value="WYL"/>
    <property type="match status" value="1"/>
</dbReference>
<dbReference type="Pfam" id="PF25583">
    <property type="entry name" value="WCX"/>
    <property type="match status" value="1"/>
</dbReference>
<comment type="caution">
    <text evidence="3">The sequence shown here is derived from an EMBL/GenBank/DDBJ whole genome shotgun (WGS) entry which is preliminary data.</text>
</comment>
<evidence type="ECO:0000259" key="1">
    <source>
        <dbReference type="Pfam" id="PF13280"/>
    </source>
</evidence>
<dbReference type="InterPro" id="IPR057727">
    <property type="entry name" value="WCX_dom"/>
</dbReference>
<dbReference type="InterPro" id="IPR051534">
    <property type="entry name" value="CBASS_pafABC_assoc_protein"/>
</dbReference>
<evidence type="ECO:0000313" key="4">
    <source>
        <dbReference type="Proteomes" id="UP000094580"/>
    </source>
</evidence>
<sequence length="330" mass="38737">MDKNRVRFYNLMKLLERKTDIDNEFTFDEIKKRLAAGEEDFSYSKNTFLKDISVLEHVGFDVIENASDGKATTYSHQERLFELHELRLLVDAVTASRFLNKQETKKIIDKLKNLTSENEAKKLHNGIIPDTAIKSESNRIHFSIDQIHQAIAEKKLLTFQYGRYNFKKKFELSHDGKEYSVKPLAVIWSNDYYYLITRSLPDDQLRHFRVDRMRKVKRTEEKFQDERFNVDEYLSTVFNMFAGEPDYVKIKFKKGLLNVVLDRFGLKADIQKVDEDHFILTTKAAISDGLITWILTWGKDAQVISPPSVIDKVQEQIIEMSKLYSMNLQQ</sequence>
<keyword evidence="4" id="KW-1185">Reference proteome</keyword>
<dbReference type="RefSeq" id="WP_069034253.1">
    <property type="nucleotide sequence ID" value="NZ_MDKC01000023.1"/>
</dbReference>
<evidence type="ECO:0008006" key="5">
    <source>
        <dbReference type="Google" id="ProtNLM"/>
    </source>
</evidence>
<organism evidence="3 4">
    <name type="scientific">Gottfriedia luciferensis</name>
    <dbReference type="NCBI Taxonomy" id="178774"/>
    <lineage>
        <taxon>Bacteria</taxon>
        <taxon>Bacillati</taxon>
        <taxon>Bacillota</taxon>
        <taxon>Bacilli</taxon>
        <taxon>Bacillales</taxon>
        <taxon>Bacillaceae</taxon>
        <taxon>Gottfriedia</taxon>
    </lineage>
</organism>
<feature type="domain" description="WYL" evidence="1">
    <location>
        <begin position="144"/>
        <end position="217"/>
    </location>
</feature>
<evidence type="ECO:0000313" key="3">
    <source>
        <dbReference type="EMBL" id="ODG91493.1"/>
    </source>
</evidence>
<dbReference type="PANTHER" id="PTHR34580:SF1">
    <property type="entry name" value="PROTEIN PAFC"/>
    <property type="match status" value="1"/>
</dbReference>
<reference evidence="3 4" key="1">
    <citation type="submission" date="2016-07" db="EMBL/GenBank/DDBJ databases">
        <authorList>
            <person name="Townsley L."/>
            <person name="Shank E.A."/>
        </authorList>
    </citation>
    <scope>NUCLEOTIDE SEQUENCE [LARGE SCALE GENOMIC DNA]</scope>
    <source>
        <strain evidence="3 4">CH01</strain>
    </source>
</reference>
<dbReference type="PANTHER" id="PTHR34580">
    <property type="match status" value="1"/>
</dbReference>
<protein>
    <recommendedName>
        <fullName evidence="5">WYL domain-containing protein</fullName>
    </recommendedName>
</protein>
<dbReference type="Pfam" id="PF13280">
    <property type="entry name" value="WYL"/>
    <property type="match status" value="1"/>
</dbReference>
<evidence type="ECO:0000259" key="2">
    <source>
        <dbReference type="Pfam" id="PF25583"/>
    </source>
</evidence>
<gene>
    <name evidence="3" type="ORF">BED47_07515</name>
</gene>
<feature type="domain" description="WCX" evidence="2">
    <location>
        <begin position="247"/>
        <end position="319"/>
    </location>
</feature>
<dbReference type="InterPro" id="IPR026881">
    <property type="entry name" value="WYL_dom"/>
</dbReference>